<feature type="compositionally biased region" description="Polar residues" evidence="1">
    <location>
        <begin position="45"/>
        <end position="55"/>
    </location>
</feature>
<feature type="compositionally biased region" description="Polar residues" evidence="1">
    <location>
        <begin position="64"/>
        <end position="74"/>
    </location>
</feature>
<feature type="region of interest" description="Disordered" evidence="1">
    <location>
        <begin position="393"/>
        <end position="432"/>
    </location>
</feature>
<feature type="region of interest" description="Disordered" evidence="1">
    <location>
        <begin position="45"/>
        <end position="78"/>
    </location>
</feature>
<dbReference type="Pfam" id="PF20233">
    <property type="entry name" value="DUF6590"/>
    <property type="match status" value="1"/>
</dbReference>
<evidence type="ECO:0000259" key="2">
    <source>
        <dbReference type="Pfam" id="PF20233"/>
    </source>
</evidence>
<feature type="compositionally biased region" description="Basic residues" evidence="1">
    <location>
        <begin position="419"/>
        <end position="432"/>
    </location>
</feature>
<dbReference type="EMBL" id="JAPEIS010000001">
    <property type="protein sequence ID" value="KAJ8071909.1"/>
    <property type="molecule type" value="Genomic_DNA"/>
</dbReference>
<reference evidence="3" key="1">
    <citation type="submission" date="2022-11" db="EMBL/GenBank/DDBJ databases">
        <title>Genome Resource of Sclerotinia nivalis Strain SnTB1, a Plant Pathogen Isolated from American Ginseng.</title>
        <authorList>
            <person name="Fan S."/>
        </authorList>
    </citation>
    <scope>NUCLEOTIDE SEQUENCE</scope>
    <source>
        <strain evidence="3">SnTB1</strain>
    </source>
</reference>
<dbReference type="Proteomes" id="UP001152300">
    <property type="component" value="Unassembled WGS sequence"/>
</dbReference>
<dbReference type="InterPro" id="IPR046497">
    <property type="entry name" value="DUF6590"/>
</dbReference>
<keyword evidence="4" id="KW-1185">Reference proteome</keyword>
<dbReference type="PANTHER" id="PTHR35391">
    <property type="entry name" value="C2H2-TYPE DOMAIN-CONTAINING PROTEIN-RELATED"/>
    <property type="match status" value="1"/>
</dbReference>
<protein>
    <recommendedName>
        <fullName evidence="2">DUF6590 domain-containing protein</fullName>
    </recommendedName>
</protein>
<name>A0A9X0AZN4_9HELO</name>
<accession>A0A9X0AZN4</accession>
<evidence type="ECO:0000313" key="3">
    <source>
        <dbReference type="EMBL" id="KAJ8071909.1"/>
    </source>
</evidence>
<feature type="domain" description="DUF6590" evidence="2">
    <location>
        <begin position="224"/>
        <end position="386"/>
    </location>
</feature>
<dbReference type="OrthoDB" id="3559580at2759"/>
<evidence type="ECO:0000256" key="1">
    <source>
        <dbReference type="SAM" id="MobiDB-lite"/>
    </source>
</evidence>
<comment type="caution">
    <text evidence="3">The sequence shown here is derived from an EMBL/GenBank/DDBJ whole genome shotgun (WGS) entry which is preliminary data.</text>
</comment>
<dbReference type="AlphaFoldDB" id="A0A9X0AZN4"/>
<dbReference type="PANTHER" id="PTHR35391:SF5">
    <property type="entry name" value="DUF6590 DOMAIN-CONTAINING PROTEIN"/>
    <property type="match status" value="1"/>
</dbReference>
<proteinExistence type="predicted"/>
<organism evidence="3 4">
    <name type="scientific">Sclerotinia nivalis</name>
    <dbReference type="NCBI Taxonomy" id="352851"/>
    <lineage>
        <taxon>Eukaryota</taxon>
        <taxon>Fungi</taxon>
        <taxon>Dikarya</taxon>
        <taxon>Ascomycota</taxon>
        <taxon>Pezizomycotina</taxon>
        <taxon>Leotiomycetes</taxon>
        <taxon>Helotiales</taxon>
        <taxon>Sclerotiniaceae</taxon>
        <taxon>Sclerotinia</taxon>
    </lineage>
</organism>
<feature type="compositionally biased region" description="Low complexity" evidence="1">
    <location>
        <begin position="100"/>
        <end position="110"/>
    </location>
</feature>
<sequence>MAHYRSRGKGLDQSTPWSEWAWDKRGYHYSYRTGPTGVQETQYFQPEPENQSATPRTPGASGLNVASNQQSPYSSPIAARNNAYTTTQTRDVSDFDHDATPTPSYTSPAPINHYCNSSNSFGRNYDTLPTTNTFNTARSFQYPSANNATWPAEGVASSSFDATIRGMNSMSLSTPQAVPLNDFESQVPQRLPSDTKQIFREPNTSDTETLDPRYQVNAGLRQDDFWKVGRVFMMLWTEPAQPKVPVNGGTRNGSHFSTTYLGQQAYSEIRRFVVVSKHHGSSICCPIHTYSNQATLKPNLPAPLRHTIIHTTPRAPKEHSYICHNGSLVTEGLELDPIRVISERSDSEGELHELSRLNYSKIYTVEHYVRVLNIGRVARESIDSLLLQSGCSQLSSPASAQRPRPNPPPKKSTGQSSSHHNKYRKHRKDGHY</sequence>
<gene>
    <name evidence="3" type="ORF">OCU04_002216</name>
</gene>
<feature type="region of interest" description="Disordered" evidence="1">
    <location>
        <begin position="90"/>
        <end position="111"/>
    </location>
</feature>
<evidence type="ECO:0000313" key="4">
    <source>
        <dbReference type="Proteomes" id="UP001152300"/>
    </source>
</evidence>